<keyword evidence="7 20" id="KW-0813">Transport</keyword>
<dbReference type="EC" id="7.1.1.8" evidence="5 20"/>
<proteinExistence type="inferred from homology"/>
<evidence type="ECO:0000256" key="20">
    <source>
        <dbReference type="RuleBase" id="RU004494"/>
    </source>
</evidence>
<dbReference type="FunFam" id="2.102.10.10:FF:000001">
    <property type="entry name" value="Cytochrome b-c1 complex subunit Rieske, mitochondrial"/>
    <property type="match status" value="1"/>
</dbReference>
<evidence type="ECO:0000256" key="21">
    <source>
        <dbReference type="RuleBase" id="RU004497"/>
    </source>
</evidence>
<keyword evidence="11" id="KW-0479">Metal-binding</keyword>
<keyword evidence="13 20" id="KW-0249">Electron transport</keyword>
<dbReference type="Pfam" id="PF10399">
    <property type="entry name" value="UCR_Fe-S_N"/>
    <property type="match status" value="1"/>
</dbReference>
<dbReference type="InterPro" id="IPR005805">
    <property type="entry name" value="Rieske_Fe-S_prot_C"/>
</dbReference>
<evidence type="ECO:0000256" key="9">
    <source>
        <dbReference type="ARBA" id="ARBA00022692"/>
    </source>
</evidence>
<evidence type="ECO:0000256" key="7">
    <source>
        <dbReference type="ARBA" id="ARBA00022448"/>
    </source>
</evidence>
<dbReference type="Gene3D" id="1.20.5.510">
    <property type="entry name" value="Single helix bin"/>
    <property type="match status" value="1"/>
</dbReference>
<evidence type="ECO:0000313" key="23">
    <source>
        <dbReference type="EMBL" id="CAM76565.1"/>
    </source>
</evidence>
<comment type="function">
    <text evidence="1">Component of the ubiquinol-cytochrome c reductase complex (complex III or cytochrome b-c1 complex), which is a respiratory chain that generates an electrochemical potential coupled to ATP synthesis.</text>
</comment>
<keyword evidence="8" id="KW-1003">Cell membrane</keyword>
<evidence type="ECO:0000256" key="16">
    <source>
        <dbReference type="ARBA" id="ARBA00023014"/>
    </source>
</evidence>
<dbReference type="PANTHER" id="PTHR10134">
    <property type="entry name" value="CYTOCHROME B-C1 COMPLEX SUBUNIT RIESKE, MITOCHONDRIAL"/>
    <property type="match status" value="1"/>
</dbReference>
<protein>
    <recommendedName>
        <fullName evidence="6 20">Ubiquinol-cytochrome c reductase iron-sulfur subunit</fullName>
        <ecNumber evidence="5 20">7.1.1.8</ecNumber>
    </recommendedName>
</protein>
<keyword evidence="15" id="KW-0408">Iron</keyword>
<name>A4U108_9PROT</name>
<dbReference type="CDD" id="cd03470">
    <property type="entry name" value="Rieske_cytochrome_bc1"/>
    <property type="match status" value="1"/>
</dbReference>
<evidence type="ECO:0000256" key="11">
    <source>
        <dbReference type="ARBA" id="ARBA00022723"/>
    </source>
</evidence>
<dbReference type="InterPro" id="IPR019546">
    <property type="entry name" value="TAT_signal_bac_arc"/>
</dbReference>
<keyword evidence="10" id="KW-0001">2Fe-2S</keyword>
<organism evidence="23">
    <name type="scientific">Magnetospirillum gryphiswaldense</name>
    <dbReference type="NCBI Taxonomy" id="55518"/>
    <lineage>
        <taxon>Bacteria</taxon>
        <taxon>Pseudomonadati</taxon>
        <taxon>Pseudomonadota</taxon>
        <taxon>Alphaproteobacteria</taxon>
        <taxon>Rhodospirillales</taxon>
        <taxon>Rhodospirillaceae</taxon>
        <taxon>Magnetospirillum</taxon>
    </lineage>
</organism>
<accession>A4U108</accession>
<dbReference type="PROSITE" id="PS51318">
    <property type="entry name" value="TAT"/>
    <property type="match status" value="1"/>
</dbReference>
<dbReference type="GO" id="GO:0046872">
    <property type="term" value="F:metal ion binding"/>
    <property type="evidence" value="ECO:0007669"/>
    <property type="project" value="UniProtKB-KW"/>
</dbReference>
<dbReference type="Gene3D" id="2.102.10.10">
    <property type="entry name" value="Rieske [2Fe-2S] iron-sulphur domain"/>
    <property type="match status" value="1"/>
</dbReference>
<dbReference type="InterPro" id="IPR017941">
    <property type="entry name" value="Rieske_2Fe-2S"/>
</dbReference>
<dbReference type="InterPro" id="IPR019470">
    <property type="entry name" value="Ubiq_cytC_Rdtase_Fe-S_su_TAT"/>
</dbReference>
<dbReference type="InterPro" id="IPR006311">
    <property type="entry name" value="TAT_signal"/>
</dbReference>
<dbReference type="GO" id="GO:0005886">
    <property type="term" value="C:plasma membrane"/>
    <property type="evidence" value="ECO:0007669"/>
    <property type="project" value="UniProtKB-SubCell"/>
</dbReference>
<dbReference type="Pfam" id="PF00355">
    <property type="entry name" value="Rieske"/>
    <property type="match status" value="1"/>
</dbReference>
<comment type="cofactor">
    <cofactor evidence="20">
        <name>[2Fe-2S] cluster</name>
        <dbReference type="ChEBI" id="CHEBI:190135"/>
    </cofactor>
    <text evidence="20">Binds 1 [2Fe-2S] cluster per subunit.</text>
</comment>
<evidence type="ECO:0000256" key="17">
    <source>
        <dbReference type="ARBA" id="ARBA00023136"/>
    </source>
</evidence>
<evidence type="ECO:0000256" key="8">
    <source>
        <dbReference type="ARBA" id="ARBA00022475"/>
    </source>
</evidence>
<evidence type="ECO:0000256" key="18">
    <source>
        <dbReference type="ARBA" id="ARBA00023157"/>
    </source>
</evidence>
<keyword evidence="12" id="KW-1278">Translocase</keyword>
<dbReference type="RefSeq" id="WP_024080996.1">
    <property type="nucleotide sequence ID" value="NZ_CP027527.1"/>
</dbReference>
<dbReference type="EMBL" id="CU459003">
    <property type="protein sequence ID" value="CAM76565.1"/>
    <property type="molecule type" value="Genomic_DNA"/>
</dbReference>
<evidence type="ECO:0000259" key="22">
    <source>
        <dbReference type="PROSITE" id="PS51296"/>
    </source>
</evidence>
<comment type="catalytic activity">
    <reaction evidence="19 20">
        <text>a quinol + 2 Fe(III)-[cytochrome c](out) = a quinone + 2 Fe(II)-[cytochrome c](out) + 2 H(+)(out)</text>
        <dbReference type="Rhea" id="RHEA:11484"/>
        <dbReference type="Rhea" id="RHEA-COMP:10350"/>
        <dbReference type="Rhea" id="RHEA-COMP:14399"/>
        <dbReference type="ChEBI" id="CHEBI:15378"/>
        <dbReference type="ChEBI" id="CHEBI:24646"/>
        <dbReference type="ChEBI" id="CHEBI:29033"/>
        <dbReference type="ChEBI" id="CHEBI:29034"/>
        <dbReference type="ChEBI" id="CHEBI:132124"/>
        <dbReference type="EC" id="7.1.1.8"/>
    </reaction>
</comment>
<comment type="miscellaneous">
    <text evidence="20">The Rieske protein is a high potential 2Fe-2S protein.</text>
</comment>
<keyword evidence="16" id="KW-0411">Iron-sulfur</keyword>
<reference evidence="23" key="1">
    <citation type="journal article" date="2007" name="J. Bacteriol.">
        <title>Comparative genome analysis of four magnetotactic bacteria reveals a complex set of group-specific genes implicated in magnetosome biomineralization and function.</title>
        <authorList>
            <person name="Richter M."/>
            <person name="Kube M."/>
            <person name="Bazylinski D.A."/>
            <person name="Lombardot T."/>
            <person name="Gloeckner F.O."/>
            <person name="Reinhardt R."/>
            <person name="Schueler D."/>
        </authorList>
    </citation>
    <scope>NUCLEOTIDE SEQUENCE</scope>
    <source>
        <strain evidence="23">MSR-1</strain>
    </source>
</reference>
<evidence type="ECO:0000256" key="3">
    <source>
        <dbReference type="ARBA" id="ARBA00010651"/>
    </source>
</evidence>
<dbReference type="GO" id="GO:0008121">
    <property type="term" value="F:quinol-cytochrome-c reductase activity"/>
    <property type="evidence" value="ECO:0007669"/>
    <property type="project" value="UniProtKB-EC"/>
</dbReference>
<dbReference type="NCBIfam" id="TIGR01416">
    <property type="entry name" value="Rieske_proteo"/>
    <property type="match status" value="1"/>
</dbReference>
<dbReference type="NCBIfam" id="TIGR01409">
    <property type="entry name" value="TAT_signal_seq"/>
    <property type="match status" value="1"/>
</dbReference>
<evidence type="ECO:0000256" key="4">
    <source>
        <dbReference type="ARBA" id="ARBA00011649"/>
    </source>
</evidence>
<dbReference type="InterPro" id="IPR036922">
    <property type="entry name" value="Rieske_2Fe-2S_sf"/>
</dbReference>
<dbReference type="GO" id="GO:0051537">
    <property type="term" value="F:2 iron, 2 sulfur cluster binding"/>
    <property type="evidence" value="ECO:0007669"/>
    <property type="project" value="UniProtKB-KW"/>
</dbReference>
<feature type="transmembrane region" description="Helical" evidence="20">
    <location>
        <begin position="21"/>
        <end position="42"/>
    </location>
</feature>
<comment type="subcellular location">
    <subcellularLocation>
        <location evidence="2">Cell membrane</location>
        <topology evidence="2">Single-pass membrane protein</topology>
    </subcellularLocation>
</comment>
<keyword evidence="14 20" id="KW-1133">Transmembrane helix</keyword>
<dbReference type="SUPFAM" id="SSF50022">
    <property type="entry name" value="ISP domain"/>
    <property type="match status" value="1"/>
</dbReference>
<evidence type="ECO:0000256" key="1">
    <source>
        <dbReference type="ARBA" id="ARBA00002444"/>
    </source>
</evidence>
<evidence type="ECO:0000256" key="5">
    <source>
        <dbReference type="ARBA" id="ARBA00012951"/>
    </source>
</evidence>
<keyword evidence="18" id="KW-1015">Disulfide bond</keyword>
<comment type="similarity">
    <text evidence="3">Belongs to the Rieske iron-sulfur protein family.</text>
</comment>
<sequence length="184" mass="19452">MADSATHAQPSSTDGQSRRDFLLYTTIAVGAAGTAAALWPFVHSMNPAADTLALSTTDVDLAAIQPGQAITVVWQGKPVFVRHRTAEDIAAAAKDDTADLRDKAADGTRVQKPEWLIVIGVCTHLGCVPLGQKAADPKGDFGGWFCPCHGSHYDTSGRIRKGPAPLNLPVPKYAFTSDTTIRIG</sequence>
<dbReference type="InterPro" id="IPR014349">
    <property type="entry name" value="Rieske_Fe-S_prot"/>
</dbReference>
<evidence type="ECO:0000256" key="6">
    <source>
        <dbReference type="ARBA" id="ARBA00019816"/>
    </source>
</evidence>
<dbReference type="InterPro" id="IPR006317">
    <property type="entry name" value="Ubiquinol_cyt_c_Rdtase_Fe-S-su"/>
</dbReference>
<evidence type="ECO:0000256" key="19">
    <source>
        <dbReference type="ARBA" id="ARBA00029351"/>
    </source>
</evidence>
<evidence type="ECO:0000256" key="12">
    <source>
        <dbReference type="ARBA" id="ARBA00022967"/>
    </source>
</evidence>
<evidence type="ECO:0000256" key="15">
    <source>
        <dbReference type="ARBA" id="ARBA00023004"/>
    </source>
</evidence>
<dbReference type="PROSITE" id="PS51296">
    <property type="entry name" value="RIESKE"/>
    <property type="match status" value="1"/>
</dbReference>
<feature type="domain" description="Rieske" evidence="22">
    <location>
        <begin position="89"/>
        <end position="182"/>
    </location>
</feature>
<dbReference type="AlphaFoldDB" id="A4U108"/>
<keyword evidence="9 20" id="KW-0812">Transmembrane</keyword>
<comment type="subunit">
    <text evidence="4 21">The main subunits of complex b-c1 are: cytochrome b, cytochrome c1 and the Rieske protein.</text>
</comment>
<evidence type="ECO:0000256" key="13">
    <source>
        <dbReference type="ARBA" id="ARBA00022982"/>
    </source>
</evidence>
<dbReference type="PRINTS" id="PR00162">
    <property type="entry name" value="RIESKE"/>
</dbReference>
<keyword evidence="17 20" id="KW-0472">Membrane</keyword>
<gene>
    <name evidence="23" type="ORF">MGR_1237</name>
</gene>
<evidence type="ECO:0000256" key="2">
    <source>
        <dbReference type="ARBA" id="ARBA00004162"/>
    </source>
</evidence>
<evidence type="ECO:0000256" key="14">
    <source>
        <dbReference type="ARBA" id="ARBA00022989"/>
    </source>
</evidence>
<evidence type="ECO:0000256" key="10">
    <source>
        <dbReference type="ARBA" id="ARBA00022714"/>
    </source>
</evidence>